<evidence type="ECO:0000256" key="4">
    <source>
        <dbReference type="ARBA" id="ARBA00022679"/>
    </source>
</evidence>
<feature type="domain" description="PAS" evidence="9">
    <location>
        <begin position="44"/>
        <end position="99"/>
    </location>
</feature>
<dbReference type="InterPro" id="IPR029016">
    <property type="entry name" value="GAF-like_dom_sf"/>
</dbReference>
<dbReference type="InterPro" id="IPR001610">
    <property type="entry name" value="PAC"/>
</dbReference>
<dbReference type="GO" id="GO:0004673">
    <property type="term" value="F:protein histidine kinase activity"/>
    <property type="evidence" value="ECO:0007669"/>
    <property type="project" value="UniProtKB-EC"/>
</dbReference>
<dbReference type="PROSITE" id="PS50112">
    <property type="entry name" value="PAS"/>
    <property type="match status" value="3"/>
</dbReference>
<evidence type="ECO:0000313" key="11">
    <source>
        <dbReference type="EMBL" id="SFJ32566.1"/>
    </source>
</evidence>
<feature type="domain" description="PAS" evidence="9">
    <location>
        <begin position="164"/>
        <end position="234"/>
    </location>
</feature>
<keyword evidence="3" id="KW-0597">Phosphoprotein</keyword>
<dbReference type="Proteomes" id="UP000182829">
    <property type="component" value="Unassembled WGS sequence"/>
</dbReference>
<dbReference type="SUPFAM" id="SSF55781">
    <property type="entry name" value="GAF domain-like"/>
    <property type="match status" value="1"/>
</dbReference>
<dbReference type="InterPro" id="IPR007050">
    <property type="entry name" value="HTH_bacterioopsin"/>
</dbReference>
<dbReference type="Pfam" id="PF13185">
    <property type="entry name" value="GAF_2"/>
    <property type="match status" value="1"/>
</dbReference>
<dbReference type="SUPFAM" id="SSF55785">
    <property type="entry name" value="PYP-like sensor domain (PAS domain)"/>
    <property type="match status" value="3"/>
</dbReference>
<feature type="region of interest" description="Disordered" evidence="8">
    <location>
        <begin position="1"/>
        <end position="20"/>
    </location>
</feature>
<dbReference type="PANTHER" id="PTHR43304">
    <property type="entry name" value="PHYTOCHROME-LIKE PROTEIN CPH1"/>
    <property type="match status" value="1"/>
</dbReference>
<evidence type="ECO:0000313" key="12">
    <source>
        <dbReference type="Proteomes" id="UP000182829"/>
    </source>
</evidence>
<organism evidence="11 12">
    <name type="scientific">Natronobacterium gregoryi</name>
    <dbReference type="NCBI Taxonomy" id="44930"/>
    <lineage>
        <taxon>Archaea</taxon>
        <taxon>Methanobacteriati</taxon>
        <taxon>Methanobacteriota</taxon>
        <taxon>Stenosarchaea group</taxon>
        <taxon>Halobacteria</taxon>
        <taxon>Halobacteriales</taxon>
        <taxon>Natrialbaceae</taxon>
        <taxon>Natronobacterium</taxon>
    </lineage>
</organism>
<dbReference type="OMA" id="FFESPRC"/>
<dbReference type="InterPro" id="IPR013656">
    <property type="entry name" value="PAS_4"/>
</dbReference>
<dbReference type="Pfam" id="PF15915">
    <property type="entry name" value="BAT"/>
    <property type="match status" value="1"/>
</dbReference>
<reference evidence="11 12" key="1">
    <citation type="submission" date="2016-10" db="EMBL/GenBank/DDBJ databases">
        <authorList>
            <person name="de Groot N.N."/>
        </authorList>
    </citation>
    <scope>NUCLEOTIDE SEQUENCE [LARGE SCALE GENOMIC DNA]</scope>
    <source>
        <strain evidence="11 12">SP2</strain>
    </source>
</reference>
<dbReference type="Gene3D" id="3.30.450.20">
    <property type="entry name" value="PAS domain"/>
    <property type="match status" value="3"/>
</dbReference>
<keyword evidence="4" id="KW-0808">Transferase</keyword>
<dbReference type="Pfam" id="PF04967">
    <property type="entry name" value="HTH_10"/>
    <property type="match status" value="1"/>
</dbReference>
<evidence type="ECO:0000256" key="6">
    <source>
        <dbReference type="ARBA" id="ARBA00023015"/>
    </source>
</evidence>
<dbReference type="Pfam" id="PF08448">
    <property type="entry name" value="PAS_4"/>
    <property type="match status" value="2"/>
</dbReference>
<dbReference type="InterPro" id="IPR031803">
    <property type="entry name" value="BAT_GAF/HTH-assoc"/>
</dbReference>
<sequence length="807" mass="89862">MTDTERDGPPGDESAVAEESGELADVQLDVRDVTAVVDDYAAAILDASGCIVSWTDAARRIMGYDGDEIVGSHYRVLFPAPEREEKRPERRLERARADGRAAGRDWRVRRDGERRWVEELLLPVCVDSGGVGVDAVADDSPDGYGWVVHDRTADHEREDELRTEQAFTESVLDAQPDILYAYDVDGELRDWNDRLEDVTGYDVDDLATLGPLELIAPTDRDRIAAAIDRVLEDGDRVTADGHLLTNDGERLPYEFNSAPITDDEGDVLGFTGIGRDVSERKERERQLREEQAFLESVFEAQPDIVYAFDTTRGYRKWNDRVPTVTGYTETELSEMDPLEFVAPEYRERIDAAIDRVLGSGDRVAVEAELVTKDGDRIPYEFNSTRITNGDGTVHGFIGIGRDISDRKEREREFERLDRLNDAIRAIDESTVSAESREEIESVAVERLAETALYRFAAIGRTESTGDRPVLEAWAGEGIDECGLEAVLDSFVAPDGPSVEKRSVRAYTNLRERDVDAWRADAREYGYGAVAVVPLVASDRELGVIVVGAGESSPFTDRELEVLEEFGGTVGHASHAMTLRRLLYTDTVVELEFESTDRGDILVDLSHLAECRLAVDHVLPMTDDAFVYYVTASEADPDRLREATRGHDAITDARSVDVDGEESRWEFVVGETTIAGLLAEHGGRIRSKVVDDGVSTDIVQVSPDADVRGLVDAVTSVYPETTLVSKHTVDRPVRTRGDFRQIVETQFTDRQQAALEAAYYGGYFEWPRRRSDAGDLAAQLGIARQTFHQHLRVAQRKLLAAFFDGDPR</sequence>
<feature type="domain" description="PAC" evidence="10">
    <location>
        <begin position="237"/>
        <end position="289"/>
    </location>
</feature>
<dbReference type="GeneID" id="14206822"/>
<dbReference type="PANTHER" id="PTHR43304:SF1">
    <property type="entry name" value="PAC DOMAIN-CONTAINING PROTEIN"/>
    <property type="match status" value="1"/>
</dbReference>
<evidence type="ECO:0000256" key="3">
    <source>
        <dbReference type="ARBA" id="ARBA00022553"/>
    </source>
</evidence>
<accession>A0A1I3QHA5</accession>
<dbReference type="Gene3D" id="3.30.450.40">
    <property type="match status" value="1"/>
</dbReference>
<dbReference type="InterPro" id="IPR052162">
    <property type="entry name" value="Sensor_kinase/Photoreceptor"/>
</dbReference>
<protein>
    <recommendedName>
        <fullName evidence="2">histidine kinase</fullName>
        <ecNumber evidence="2">2.7.13.3</ecNumber>
    </recommendedName>
</protein>
<dbReference type="SMART" id="SM00086">
    <property type="entry name" value="PAC"/>
    <property type="match status" value="2"/>
</dbReference>
<dbReference type="NCBIfam" id="TIGR00229">
    <property type="entry name" value="sensory_box"/>
    <property type="match status" value="3"/>
</dbReference>
<dbReference type="OrthoDB" id="165911at2157"/>
<keyword evidence="5" id="KW-0418">Kinase</keyword>
<name>A0A1I3QHA5_9EURY</name>
<dbReference type="InterPro" id="IPR003018">
    <property type="entry name" value="GAF"/>
</dbReference>
<dbReference type="Pfam" id="PF00989">
    <property type="entry name" value="PAS"/>
    <property type="match status" value="1"/>
</dbReference>
<dbReference type="InterPro" id="IPR035965">
    <property type="entry name" value="PAS-like_dom_sf"/>
</dbReference>
<dbReference type="AlphaFoldDB" id="A0A1I3QHA5"/>
<keyword evidence="6" id="KW-0805">Transcription regulation</keyword>
<dbReference type="GO" id="GO:0006355">
    <property type="term" value="P:regulation of DNA-templated transcription"/>
    <property type="evidence" value="ECO:0007669"/>
    <property type="project" value="InterPro"/>
</dbReference>
<keyword evidence="7" id="KW-0804">Transcription</keyword>
<dbReference type="EC" id="2.7.13.3" evidence="2"/>
<evidence type="ECO:0000256" key="2">
    <source>
        <dbReference type="ARBA" id="ARBA00012438"/>
    </source>
</evidence>
<proteinExistence type="predicted"/>
<dbReference type="InterPro" id="IPR000700">
    <property type="entry name" value="PAS-assoc_C"/>
</dbReference>
<feature type="domain" description="PAC" evidence="10">
    <location>
        <begin position="363"/>
        <end position="415"/>
    </location>
</feature>
<dbReference type="EMBL" id="FORO01000022">
    <property type="protein sequence ID" value="SFJ32566.1"/>
    <property type="molecule type" value="Genomic_DNA"/>
</dbReference>
<evidence type="ECO:0000259" key="10">
    <source>
        <dbReference type="PROSITE" id="PS50113"/>
    </source>
</evidence>
<dbReference type="CDD" id="cd00130">
    <property type="entry name" value="PAS"/>
    <property type="match status" value="3"/>
</dbReference>
<comment type="catalytic activity">
    <reaction evidence="1">
        <text>ATP + protein L-histidine = ADP + protein N-phospho-L-histidine.</text>
        <dbReference type="EC" id="2.7.13.3"/>
    </reaction>
</comment>
<dbReference type="SMART" id="SM00091">
    <property type="entry name" value="PAS"/>
    <property type="match status" value="3"/>
</dbReference>
<dbReference type="PROSITE" id="PS50113">
    <property type="entry name" value="PAC"/>
    <property type="match status" value="2"/>
</dbReference>
<evidence type="ECO:0000256" key="5">
    <source>
        <dbReference type="ARBA" id="ARBA00022777"/>
    </source>
</evidence>
<evidence type="ECO:0000256" key="7">
    <source>
        <dbReference type="ARBA" id="ARBA00023163"/>
    </source>
</evidence>
<dbReference type="InterPro" id="IPR000014">
    <property type="entry name" value="PAS"/>
</dbReference>
<evidence type="ECO:0000256" key="8">
    <source>
        <dbReference type="SAM" id="MobiDB-lite"/>
    </source>
</evidence>
<evidence type="ECO:0000259" key="9">
    <source>
        <dbReference type="PROSITE" id="PS50112"/>
    </source>
</evidence>
<dbReference type="RefSeq" id="WP_005581152.1">
    <property type="nucleotide sequence ID" value="NZ_FORO01000022.1"/>
</dbReference>
<dbReference type="InterPro" id="IPR013767">
    <property type="entry name" value="PAS_fold"/>
</dbReference>
<feature type="domain" description="PAS" evidence="9">
    <location>
        <begin position="290"/>
        <end position="360"/>
    </location>
</feature>
<gene>
    <name evidence="11" type="ORF">SAMN05443661_12218</name>
</gene>
<evidence type="ECO:0000256" key="1">
    <source>
        <dbReference type="ARBA" id="ARBA00000085"/>
    </source>
</evidence>